<name>A0ABU1WUX7_9BURK</name>
<feature type="transmembrane region" description="Helical" evidence="6">
    <location>
        <begin position="71"/>
        <end position="94"/>
    </location>
</feature>
<comment type="subcellular location">
    <subcellularLocation>
        <location evidence="1">Cell membrane</location>
        <topology evidence="1">Multi-pass membrane protein</topology>
    </subcellularLocation>
</comment>
<dbReference type="PANTHER" id="PTHR10010">
    <property type="entry name" value="SOLUTE CARRIER FAMILY 34 SODIUM PHOSPHATE , MEMBER 2-RELATED"/>
    <property type="match status" value="1"/>
</dbReference>
<feature type="transmembrane region" description="Helical" evidence="6">
    <location>
        <begin position="276"/>
        <end position="295"/>
    </location>
</feature>
<keyword evidence="8" id="KW-1185">Reference proteome</keyword>
<dbReference type="Proteomes" id="UP001265700">
    <property type="component" value="Unassembled WGS sequence"/>
</dbReference>
<evidence type="ECO:0000256" key="2">
    <source>
        <dbReference type="ARBA" id="ARBA00022475"/>
    </source>
</evidence>
<evidence type="ECO:0000256" key="1">
    <source>
        <dbReference type="ARBA" id="ARBA00004651"/>
    </source>
</evidence>
<evidence type="ECO:0000313" key="8">
    <source>
        <dbReference type="Proteomes" id="UP001265700"/>
    </source>
</evidence>
<dbReference type="EMBL" id="JAVDWU010000017">
    <property type="protein sequence ID" value="MDR7153111.1"/>
    <property type="molecule type" value="Genomic_DNA"/>
</dbReference>
<keyword evidence="2" id="KW-1003">Cell membrane</keyword>
<accession>A0ABU1WUX7</accession>
<proteinExistence type="predicted"/>
<evidence type="ECO:0000256" key="6">
    <source>
        <dbReference type="SAM" id="Phobius"/>
    </source>
</evidence>
<dbReference type="PANTHER" id="PTHR10010:SF46">
    <property type="entry name" value="SODIUM-DEPENDENT PHOSPHATE TRANSPORT PROTEIN 2B"/>
    <property type="match status" value="1"/>
</dbReference>
<evidence type="ECO:0000313" key="7">
    <source>
        <dbReference type="EMBL" id="MDR7153111.1"/>
    </source>
</evidence>
<sequence length="320" mass="33500">MTLPYSQFQYAVLILSALLLFLYGLEHFSKELQTIGSDRLPRWLGLATHNRLGGFALGASVTAVVQSSSAVSALVVALVNAGTLSFAGSLAVLLGAKVGTTSTAWLVSYELTHIGPYLIVLGGLLTMLPFSIRVVGRAIFYFGFIFFALDLVSSSLEPLRQAPWMLDLLAQAQAPLLGVLLGVVMTVVLQSSSVVSGLAIVLVQQGVLVPLGAVAVVVGASLGTTATGLIASIPMDRFARRTAQMNLMFNAIGVGLMLPFITPFGEWAVRTGGSPGQAVAIANLAFNLGVALLFLPFTGWMGRRFAPPGEPTPSALNAPV</sequence>
<dbReference type="Pfam" id="PF02690">
    <property type="entry name" value="Na_Pi_cotrans"/>
    <property type="match status" value="2"/>
</dbReference>
<feature type="transmembrane region" description="Helical" evidence="6">
    <location>
        <begin position="208"/>
        <end position="233"/>
    </location>
</feature>
<evidence type="ECO:0000256" key="4">
    <source>
        <dbReference type="ARBA" id="ARBA00022989"/>
    </source>
</evidence>
<feature type="transmembrane region" description="Helical" evidence="6">
    <location>
        <begin position="6"/>
        <end position="25"/>
    </location>
</feature>
<comment type="caution">
    <text evidence="7">The sequence shown here is derived from an EMBL/GenBank/DDBJ whole genome shotgun (WGS) entry which is preliminary data.</text>
</comment>
<evidence type="ECO:0000256" key="5">
    <source>
        <dbReference type="ARBA" id="ARBA00023136"/>
    </source>
</evidence>
<feature type="transmembrane region" description="Helical" evidence="6">
    <location>
        <begin position="245"/>
        <end position="264"/>
    </location>
</feature>
<dbReference type="InterPro" id="IPR003841">
    <property type="entry name" value="Na/Pi_transpt"/>
</dbReference>
<protein>
    <submittedName>
        <fullName evidence="7">Na/Pi-cotransporter</fullName>
    </submittedName>
</protein>
<keyword evidence="3 6" id="KW-0812">Transmembrane</keyword>
<gene>
    <name evidence="7" type="ORF">J2W49_005091</name>
</gene>
<keyword evidence="5 6" id="KW-0472">Membrane</keyword>
<keyword evidence="4 6" id="KW-1133">Transmembrane helix</keyword>
<reference evidence="7 8" key="1">
    <citation type="submission" date="2023-07" db="EMBL/GenBank/DDBJ databases">
        <title>Sorghum-associated microbial communities from plants grown in Nebraska, USA.</title>
        <authorList>
            <person name="Schachtman D."/>
        </authorList>
    </citation>
    <scope>NUCLEOTIDE SEQUENCE [LARGE SCALE GENOMIC DNA]</scope>
    <source>
        <strain evidence="7 8">4249</strain>
    </source>
</reference>
<dbReference type="NCBIfam" id="NF037997">
    <property type="entry name" value="Na_Pi_symport"/>
    <property type="match status" value="1"/>
</dbReference>
<feature type="transmembrane region" description="Helical" evidence="6">
    <location>
        <begin position="176"/>
        <end position="202"/>
    </location>
</feature>
<organism evidence="7 8">
    <name type="scientific">Hydrogenophaga palleronii</name>
    <dbReference type="NCBI Taxonomy" id="65655"/>
    <lineage>
        <taxon>Bacteria</taxon>
        <taxon>Pseudomonadati</taxon>
        <taxon>Pseudomonadota</taxon>
        <taxon>Betaproteobacteria</taxon>
        <taxon>Burkholderiales</taxon>
        <taxon>Comamonadaceae</taxon>
        <taxon>Hydrogenophaga</taxon>
    </lineage>
</organism>
<feature type="transmembrane region" description="Helical" evidence="6">
    <location>
        <begin position="114"/>
        <end position="132"/>
    </location>
</feature>
<dbReference type="RefSeq" id="WP_310322564.1">
    <property type="nucleotide sequence ID" value="NZ_JAVDWU010000017.1"/>
</dbReference>
<evidence type="ECO:0000256" key="3">
    <source>
        <dbReference type="ARBA" id="ARBA00022692"/>
    </source>
</evidence>